<dbReference type="Gene3D" id="2.130.10.10">
    <property type="entry name" value="YVTN repeat-like/Quinoprotein amine dehydrogenase"/>
    <property type="match status" value="1"/>
</dbReference>
<dbReference type="AlphaFoldDB" id="A0A7J7H0M6"/>
<dbReference type="PANTHER" id="PTHR22844:SF334">
    <property type="entry name" value="PROTEIN JINGUBANG-LIKE"/>
    <property type="match status" value="1"/>
</dbReference>
<accession>A0A7J7H0M6</accession>
<name>A0A7J7H0M6_CAMSI</name>
<comment type="caution">
    <text evidence="1">The sequence shown here is derived from an EMBL/GenBank/DDBJ whole genome shotgun (WGS) entry which is preliminary data.</text>
</comment>
<sequence>MSTLALLTLLHQTRLPRMNPCHYRNVHGLMGSLVRQKGHIYLLATSGNLLYTGSNSKNIQVWKNQKEFLRFKSNSGLVKTIVIANEIIFTGHQDGKIRLWKVSAKNPTIQKRIGNLSTLKLYIKSSINPSNYVEVRRNRNTVWIKHFDVILCLSLSEDKSLLYLASWDKLSRRCGIMDLSSRVVFS</sequence>
<dbReference type="SUPFAM" id="SSF50978">
    <property type="entry name" value="WD40 repeat-like"/>
    <property type="match status" value="1"/>
</dbReference>
<dbReference type="PANTHER" id="PTHR22844">
    <property type="entry name" value="F-BOX AND WD40 DOMAIN PROTEIN"/>
    <property type="match status" value="1"/>
</dbReference>
<evidence type="ECO:0000313" key="1">
    <source>
        <dbReference type="EMBL" id="KAF5945831.1"/>
    </source>
</evidence>
<dbReference type="Proteomes" id="UP000593564">
    <property type="component" value="Unassembled WGS sequence"/>
</dbReference>
<dbReference type="InterPro" id="IPR045182">
    <property type="entry name" value="JINGUBANG-like"/>
</dbReference>
<dbReference type="InterPro" id="IPR015943">
    <property type="entry name" value="WD40/YVTN_repeat-like_dom_sf"/>
</dbReference>
<protein>
    <submittedName>
        <fullName evidence="1">Uncharacterized protein</fullName>
    </submittedName>
</protein>
<dbReference type="InterPro" id="IPR036322">
    <property type="entry name" value="WD40_repeat_dom_sf"/>
</dbReference>
<dbReference type="EMBL" id="JACBKZ010000007">
    <property type="protein sequence ID" value="KAF5945831.1"/>
    <property type="molecule type" value="Genomic_DNA"/>
</dbReference>
<reference evidence="2" key="1">
    <citation type="journal article" date="2020" name="Nat. Commun.">
        <title>Genome assembly of wild tea tree DASZ reveals pedigree and selection history of tea varieties.</title>
        <authorList>
            <person name="Zhang W."/>
            <person name="Zhang Y."/>
            <person name="Qiu H."/>
            <person name="Guo Y."/>
            <person name="Wan H."/>
            <person name="Zhang X."/>
            <person name="Scossa F."/>
            <person name="Alseekh S."/>
            <person name="Zhang Q."/>
            <person name="Wang P."/>
            <person name="Xu L."/>
            <person name="Schmidt M.H."/>
            <person name="Jia X."/>
            <person name="Li D."/>
            <person name="Zhu A."/>
            <person name="Guo F."/>
            <person name="Chen W."/>
            <person name="Ni D."/>
            <person name="Usadel B."/>
            <person name="Fernie A.R."/>
            <person name="Wen W."/>
        </authorList>
    </citation>
    <scope>NUCLEOTIDE SEQUENCE [LARGE SCALE GENOMIC DNA]</scope>
    <source>
        <strain evidence="2">cv. G240</strain>
    </source>
</reference>
<keyword evidence="2" id="KW-1185">Reference proteome</keyword>
<proteinExistence type="predicted"/>
<evidence type="ECO:0000313" key="2">
    <source>
        <dbReference type="Proteomes" id="UP000593564"/>
    </source>
</evidence>
<gene>
    <name evidence="1" type="ORF">HYC85_016059</name>
</gene>
<reference evidence="1 2" key="2">
    <citation type="submission" date="2020-07" db="EMBL/GenBank/DDBJ databases">
        <title>Genome assembly of wild tea tree DASZ reveals pedigree and selection history of tea varieties.</title>
        <authorList>
            <person name="Zhang W."/>
        </authorList>
    </citation>
    <scope>NUCLEOTIDE SEQUENCE [LARGE SCALE GENOMIC DNA]</scope>
    <source>
        <strain evidence="2">cv. G240</strain>
        <tissue evidence="1">Leaf</tissue>
    </source>
</reference>
<organism evidence="1 2">
    <name type="scientific">Camellia sinensis</name>
    <name type="common">Tea plant</name>
    <name type="synonym">Thea sinensis</name>
    <dbReference type="NCBI Taxonomy" id="4442"/>
    <lineage>
        <taxon>Eukaryota</taxon>
        <taxon>Viridiplantae</taxon>
        <taxon>Streptophyta</taxon>
        <taxon>Embryophyta</taxon>
        <taxon>Tracheophyta</taxon>
        <taxon>Spermatophyta</taxon>
        <taxon>Magnoliopsida</taxon>
        <taxon>eudicotyledons</taxon>
        <taxon>Gunneridae</taxon>
        <taxon>Pentapetalae</taxon>
        <taxon>asterids</taxon>
        <taxon>Ericales</taxon>
        <taxon>Theaceae</taxon>
        <taxon>Camellia</taxon>
    </lineage>
</organism>